<organism evidence="1 2">
    <name type="scientific">Rossellomorea aquimaris</name>
    <dbReference type="NCBI Taxonomy" id="189382"/>
    <lineage>
        <taxon>Bacteria</taxon>
        <taxon>Bacillati</taxon>
        <taxon>Bacillota</taxon>
        <taxon>Bacilli</taxon>
        <taxon>Bacillales</taxon>
        <taxon>Bacillaceae</taxon>
        <taxon>Rossellomorea</taxon>
    </lineage>
</organism>
<evidence type="ECO:0000313" key="2">
    <source>
        <dbReference type="Proteomes" id="UP000252118"/>
    </source>
</evidence>
<dbReference type="EMBL" id="QNRJ01000017">
    <property type="protein sequence ID" value="RBP02169.1"/>
    <property type="molecule type" value="Genomic_DNA"/>
</dbReference>
<protein>
    <submittedName>
        <fullName evidence="1">Uncharacterized protein</fullName>
    </submittedName>
</protein>
<dbReference type="AlphaFoldDB" id="A0A366EL21"/>
<dbReference type="Proteomes" id="UP000252118">
    <property type="component" value="Unassembled WGS sequence"/>
</dbReference>
<sequence length="101" mass="11656">MRMNGEKQKYQVCPLMTEVSMTILPFFDREPFPDTCTENKTVPKYNKKDFHAMCMKSSCLCSINHDCLFTTILNGSKFFYPVLLFIEELDEISNTINGIPA</sequence>
<reference evidence="1 2" key="1">
    <citation type="submission" date="2018-06" db="EMBL/GenBank/DDBJ databases">
        <title>Freshwater and sediment microbial communities from various areas in North America, analyzing microbe dynamics in response to fracking.</title>
        <authorList>
            <person name="Lamendella R."/>
        </authorList>
    </citation>
    <scope>NUCLEOTIDE SEQUENCE [LARGE SCALE GENOMIC DNA]</scope>
    <source>
        <strain evidence="1 2">97B</strain>
    </source>
</reference>
<accession>A0A366EL21</accession>
<comment type="caution">
    <text evidence="1">The sequence shown here is derived from an EMBL/GenBank/DDBJ whole genome shotgun (WGS) entry which is preliminary data.</text>
</comment>
<name>A0A366EL21_9BACI</name>
<proteinExistence type="predicted"/>
<gene>
    <name evidence="1" type="ORF">DET59_11744</name>
</gene>
<evidence type="ECO:0000313" key="1">
    <source>
        <dbReference type="EMBL" id="RBP02169.1"/>
    </source>
</evidence>